<dbReference type="GO" id="GO:0009368">
    <property type="term" value="C:endopeptidase Clp complex"/>
    <property type="evidence" value="ECO:0007669"/>
    <property type="project" value="TreeGrafter"/>
</dbReference>
<comment type="caution">
    <text evidence="2">The sequence shown here is derived from an EMBL/GenBank/DDBJ whole genome shotgun (WGS) entry which is preliminary data.</text>
</comment>
<gene>
    <name evidence="2" type="ORF">RND81_02G176200</name>
</gene>
<dbReference type="PANTHER" id="PTHR10381">
    <property type="entry name" value="ATP-DEPENDENT CLP PROTEASE PROTEOLYTIC SUBUNIT"/>
    <property type="match status" value="1"/>
</dbReference>
<feature type="active site" evidence="1">
    <location>
        <position position="13"/>
    </location>
</feature>
<evidence type="ECO:0000313" key="3">
    <source>
        <dbReference type="Proteomes" id="UP001443914"/>
    </source>
</evidence>
<reference evidence="2" key="1">
    <citation type="submission" date="2024-03" db="EMBL/GenBank/DDBJ databases">
        <title>WGS assembly of Saponaria officinalis var. Norfolk2.</title>
        <authorList>
            <person name="Jenkins J."/>
            <person name="Shu S."/>
            <person name="Grimwood J."/>
            <person name="Barry K."/>
            <person name="Goodstein D."/>
            <person name="Schmutz J."/>
            <person name="Leebens-Mack J."/>
            <person name="Osbourn A."/>
        </authorList>
    </citation>
    <scope>NUCLEOTIDE SEQUENCE [LARGE SCALE GENOMIC DNA]</scope>
    <source>
        <strain evidence="2">JIC</strain>
    </source>
</reference>
<dbReference type="PROSITE" id="PS00382">
    <property type="entry name" value="CLP_PROTEASE_HIS"/>
    <property type="match status" value="1"/>
</dbReference>
<comment type="catalytic activity">
    <reaction evidence="1">
        <text>Hydrolysis of proteins to small peptides in the presence of ATP and magnesium. alpha-casein is the usual test substrate. In the absence of ATP, only oligopeptides shorter than five residues are hydrolyzed (such as succinyl-Leu-Tyr-|-NHMec, and Leu-Tyr-Leu-|-Tyr-Trp, in which cleavage of the -Tyr-|-Leu- and -Tyr-|-Trp bonds also occurs).</text>
        <dbReference type="EC" id="3.4.21.92"/>
    </reaction>
</comment>
<evidence type="ECO:0000256" key="1">
    <source>
        <dbReference type="PROSITE-ProRule" id="PRU10086"/>
    </source>
</evidence>
<dbReference type="EC" id="3.4.21.92" evidence="1"/>
<dbReference type="GO" id="GO:0004176">
    <property type="term" value="F:ATP-dependent peptidase activity"/>
    <property type="evidence" value="ECO:0007669"/>
    <property type="project" value="TreeGrafter"/>
</dbReference>
<protein>
    <recommendedName>
        <fullName evidence="1">Endopeptidase Clp</fullName>
        <ecNumber evidence="1">3.4.21.92</ecNumber>
    </recommendedName>
</protein>
<dbReference type="GO" id="GO:0006515">
    <property type="term" value="P:protein quality control for misfolded or incompletely synthesized proteins"/>
    <property type="evidence" value="ECO:0007669"/>
    <property type="project" value="TreeGrafter"/>
</dbReference>
<dbReference type="AlphaFoldDB" id="A0AAW1MW91"/>
<name>A0AAW1MW91_SAPOF</name>
<dbReference type="InterPro" id="IPR033135">
    <property type="entry name" value="ClpP_His_AS"/>
</dbReference>
<dbReference type="Pfam" id="PF00574">
    <property type="entry name" value="CLP_protease"/>
    <property type="match status" value="1"/>
</dbReference>
<dbReference type="InterPro" id="IPR029045">
    <property type="entry name" value="ClpP/crotonase-like_dom_sf"/>
</dbReference>
<dbReference type="Gene3D" id="3.90.226.10">
    <property type="entry name" value="2-enoyl-CoA Hydratase, Chain A, domain 1"/>
    <property type="match status" value="1"/>
</dbReference>
<dbReference type="GO" id="GO:0051117">
    <property type="term" value="F:ATPase binding"/>
    <property type="evidence" value="ECO:0007669"/>
    <property type="project" value="TreeGrafter"/>
</dbReference>
<keyword evidence="3" id="KW-1185">Reference proteome</keyword>
<dbReference type="Proteomes" id="UP001443914">
    <property type="component" value="Unassembled WGS sequence"/>
</dbReference>
<accession>A0AAW1MW91</accession>
<dbReference type="InterPro" id="IPR023562">
    <property type="entry name" value="ClpP/TepA"/>
</dbReference>
<dbReference type="GO" id="GO:0004252">
    <property type="term" value="F:serine-type endopeptidase activity"/>
    <property type="evidence" value="ECO:0007669"/>
    <property type="project" value="UniProtKB-EC"/>
</dbReference>
<evidence type="ECO:0000313" key="2">
    <source>
        <dbReference type="EMBL" id="KAK9750141.1"/>
    </source>
</evidence>
<organism evidence="2 3">
    <name type="scientific">Saponaria officinalis</name>
    <name type="common">Common soapwort</name>
    <name type="synonym">Lychnis saponaria</name>
    <dbReference type="NCBI Taxonomy" id="3572"/>
    <lineage>
        <taxon>Eukaryota</taxon>
        <taxon>Viridiplantae</taxon>
        <taxon>Streptophyta</taxon>
        <taxon>Embryophyta</taxon>
        <taxon>Tracheophyta</taxon>
        <taxon>Spermatophyta</taxon>
        <taxon>Magnoliopsida</taxon>
        <taxon>eudicotyledons</taxon>
        <taxon>Gunneridae</taxon>
        <taxon>Pentapetalae</taxon>
        <taxon>Caryophyllales</taxon>
        <taxon>Caryophyllaceae</taxon>
        <taxon>Caryophylleae</taxon>
        <taxon>Saponaria</taxon>
    </lineage>
</organism>
<dbReference type="SUPFAM" id="SSF52096">
    <property type="entry name" value="ClpP/crotonase"/>
    <property type="match status" value="1"/>
</dbReference>
<dbReference type="PANTHER" id="PTHR10381:SF8">
    <property type="entry name" value="ATP-DEPENDENT CLP PROTEASE PROTEOLYTIC SUBUNIT 6, CHLOROPLASTIC"/>
    <property type="match status" value="1"/>
</dbReference>
<proteinExistence type="predicted"/>
<sequence length="85" mass="9819">MRCIMPNSRVMIHQPHSGCGGHIENVRRQVNEVVQTRHKVDKMYAAFTEQPLEKVQQYTQIDGFLSVIESYSQQDLCLAREITSL</sequence>
<dbReference type="EMBL" id="JBDFQZ010000002">
    <property type="protein sequence ID" value="KAK9750141.1"/>
    <property type="molecule type" value="Genomic_DNA"/>
</dbReference>